<comment type="subcellular location">
    <subcellularLocation>
        <location evidence="1">Nucleus</location>
    </subcellularLocation>
</comment>
<accession>A0ABP1DBQ4</accession>
<proteinExistence type="inferred from homology"/>
<name>A0ABP1DBQ4_9APHY</name>
<organism evidence="8 9">
    <name type="scientific">Somion occarium</name>
    <dbReference type="NCBI Taxonomy" id="3059160"/>
    <lineage>
        <taxon>Eukaryota</taxon>
        <taxon>Fungi</taxon>
        <taxon>Dikarya</taxon>
        <taxon>Basidiomycota</taxon>
        <taxon>Agaricomycotina</taxon>
        <taxon>Agaricomycetes</taxon>
        <taxon>Polyporales</taxon>
        <taxon>Cerrenaceae</taxon>
        <taxon>Somion</taxon>
    </lineage>
</organism>
<gene>
    <name evidence="8" type="ORF">GFSPODELE1_LOCUS5009</name>
</gene>
<keyword evidence="4" id="KW-0539">Nucleus</keyword>
<evidence type="ECO:0000256" key="3">
    <source>
        <dbReference type="ARBA" id="ARBA00023163"/>
    </source>
</evidence>
<dbReference type="Gene3D" id="1.10.20.10">
    <property type="entry name" value="Histone, subunit A"/>
    <property type="match status" value="1"/>
</dbReference>
<dbReference type="InterPro" id="IPR009072">
    <property type="entry name" value="Histone-fold"/>
</dbReference>
<dbReference type="SUPFAM" id="SSF47113">
    <property type="entry name" value="Histone-fold"/>
    <property type="match status" value="1"/>
</dbReference>
<keyword evidence="3" id="KW-0804">Transcription</keyword>
<feature type="region of interest" description="Disordered" evidence="7">
    <location>
        <begin position="65"/>
        <end position="103"/>
    </location>
</feature>
<protein>
    <recommendedName>
        <fullName evidence="6">Transcription initiation factor TFIID subunit 13</fullName>
    </recommendedName>
</protein>
<evidence type="ECO:0000256" key="2">
    <source>
        <dbReference type="ARBA" id="ARBA00023015"/>
    </source>
</evidence>
<dbReference type="Proteomes" id="UP001497453">
    <property type="component" value="Chromosome 3"/>
</dbReference>
<dbReference type="InterPro" id="IPR003195">
    <property type="entry name" value="TFIID_TAF13"/>
</dbReference>
<dbReference type="EMBL" id="OZ037946">
    <property type="protein sequence ID" value="CAL1704453.1"/>
    <property type="molecule type" value="Genomic_DNA"/>
</dbReference>
<evidence type="ECO:0000256" key="1">
    <source>
        <dbReference type="ARBA" id="ARBA00004123"/>
    </source>
</evidence>
<evidence type="ECO:0000313" key="8">
    <source>
        <dbReference type="EMBL" id="CAL1704453.1"/>
    </source>
</evidence>
<evidence type="ECO:0000256" key="6">
    <source>
        <dbReference type="ARBA" id="ARBA00040136"/>
    </source>
</evidence>
<comment type="similarity">
    <text evidence="5">Belongs to the TAF13 family.</text>
</comment>
<dbReference type="PANTHER" id="PTHR11380:SF5">
    <property type="entry name" value="TRANSCRIPTION INITIATION FACTOR TFIID SUBUNIT 13"/>
    <property type="match status" value="1"/>
</dbReference>
<evidence type="ECO:0000256" key="5">
    <source>
        <dbReference type="ARBA" id="ARBA00038392"/>
    </source>
</evidence>
<keyword evidence="9" id="KW-1185">Reference proteome</keyword>
<keyword evidence="2" id="KW-0805">Transcription regulation</keyword>
<dbReference type="PANTHER" id="PTHR11380">
    <property type="entry name" value="TRANSCRIPTION INITIATION FACTOR TFIID/SUPT3-RELATED"/>
    <property type="match status" value="1"/>
</dbReference>
<dbReference type="Pfam" id="PF02269">
    <property type="entry name" value="TFIID-18kDa"/>
    <property type="match status" value="1"/>
</dbReference>
<reference evidence="9" key="1">
    <citation type="submission" date="2024-04" db="EMBL/GenBank/DDBJ databases">
        <authorList>
            <person name="Shaw F."/>
            <person name="Minotto A."/>
        </authorList>
    </citation>
    <scope>NUCLEOTIDE SEQUENCE [LARGE SCALE GENOMIC DNA]</scope>
</reference>
<evidence type="ECO:0000256" key="7">
    <source>
        <dbReference type="SAM" id="MobiDB-lite"/>
    </source>
</evidence>
<sequence>MSYYSHQGQTYPYSGYHHATTSAYPGHPQTPGAYPATAYQTPYPTTSVQGYGATWPYPYSYYPQATQQQQQQQQAAAVPRPVSTPTAGAPPTAAPTPVPVPQRVQAPPTAYAYVPRESVAAAGTGGATRRQKQATYRGLFTKELRNLMYGFGDDRNPANDTVNVLEEILVEYIVDVCQTALAPGKKSRLSIEDLRRALSRPADAKKLARMEELLFMQEDIKRARAQFEESDMNQAGSYQQ</sequence>
<feature type="compositionally biased region" description="Low complexity" evidence="7">
    <location>
        <begin position="65"/>
        <end position="91"/>
    </location>
</feature>
<evidence type="ECO:0000256" key="4">
    <source>
        <dbReference type="ARBA" id="ARBA00023242"/>
    </source>
</evidence>
<evidence type="ECO:0000313" key="9">
    <source>
        <dbReference type="Proteomes" id="UP001497453"/>
    </source>
</evidence>
<dbReference type="CDD" id="cd07978">
    <property type="entry name" value="HFD_TAF13"/>
    <property type="match status" value="1"/>
</dbReference>